<organism evidence="1 2">
    <name type="scientific">Arsenicibacter rosenii</name>
    <dbReference type="NCBI Taxonomy" id="1750698"/>
    <lineage>
        <taxon>Bacteria</taxon>
        <taxon>Pseudomonadati</taxon>
        <taxon>Bacteroidota</taxon>
        <taxon>Cytophagia</taxon>
        <taxon>Cytophagales</taxon>
        <taxon>Spirosomataceae</taxon>
        <taxon>Arsenicibacter</taxon>
    </lineage>
</organism>
<name>A0A1S2VBC1_9BACT</name>
<reference evidence="1 2" key="1">
    <citation type="submission" date="2016-10" db="EMBL/GenBank/DDBJ databases">
        <title>Arsenicibacter rosenii gen. nov., sp. nov., an efficient arsenic-methylating bacterium isolated from an arsenic-contaminated paddy soil.</title>
        <authorList>
            <person name="Huang K."/>
        </authorList>
    </citation>
    <scope>NUCLEOTIDE SEQUENCE [LARGE SCALE GENOMIC DNA]</scope>
    <source>
        <strain evidence="1 2">SM-1</strain>
    </source>
</reference>
<comment type="caution">
    <text evidence="1">The sequence shown here is derived from an EMBL/GenBank/DDBJ whole genome shotgun (WGS) entry which is preliminary data.</text>
</comment>
<evidence type="ECO:0000313" key="1">
    <source>
        <dbReference type="EMBL" id="OIN55992.1"/>
    </source>
</evidence>
<sequence length="114" mass="12716">MASNAVASRLFEETTALFHTKDNQYPSAHAGAALVEDWLNFLKEVDNTGTLSTWLEELRTQLLNNHPDPDRIEEIMFTLAEQTSQLSQGANVQEDTAAKLEQVATALRQVNQES</sequence>
<gene>
    <name evidence="1" type="ORF">BLX24_26955</name>
</gene>
<protein>
    <submittedName>
        <fullName evidence="1">Uncharacterized protein</fullName>
    </submittedName>
</protein>
<evidence type="ECO:0000313" key="2">
    <source>
        <dbReference type="Proteomes" id="UP000181790"/>
    </source>
</evidence>
<dbReference type="EMBL" id="MORL01000030">
    <property type="protein sequence ID" value="OIN55992.1"/>
    <property type="molecule type" value="Genomic_DNA"/>
</dbReference>
<dbReference type="Proteomes" id="UP000181790">
    <property type="component" value="Unassembled WGS sequence"/>
</dbReference>
<proteinExistence type="predicted"/>
<dbReference type="RefSeq" id="WP_071506347.1">
    <property type="nucleotide sequence ID" value="NZ_MORL01000030.1"/>
</dbReference>
<keyword evidence="2" id="KW-1185">Reference proteome</keyword>
<dbReference type="OrthoDB" id="960345at2"/>
<accession>A0A1S2VBC1</accession>
<dbReference type="AlphaFoldDB" id="A0A1S2VBC1"/>